<dbReference type="InterPro" id="IPR014757">
    <property type="entry name" value="Tscrpt_reg_IclR_C"/>
</dbReference>
<dbReference type="GO" id="GO:0003677">
    <property type="term" value="F:DNA binding"/>
    <property type="evidence" value="ECO:0007669"/>
    <property type="project" value="UniProtKB-KW"/>
</dbReference>
<keyword evidence="3" id="KW-0804">Transcription</keyword>
<dbReference type="InterPro" id="IPR029016">
    <property type="entry name" value="GAF-like_dom_sf"/>
</dbReference>
<accession>A0A644YSH4</accession>
<dbReference type="GO" id="GO:0003700">
    <property type="term" value="F:DNA-binding transcription factor activity"/>
    <property type="evidence" value="ECO:0007669"/>
    <property type="project" value="TreeGrafter"/>
</dbReference>
<dbReference type="SUPFAM" id="SSF55781">
    <property type="entry name" value="GAF domain-like"/>
    <property type="match status" value="1"/>
</dbReference>
<comment type="caution">
    <text evidence="6">The sequence shown here is derived from an EMBL/GenBank/DDBJ whole genome shotgun (WGS) entry which is preliminary data.</text>
</comment>
<evidence type="ECO:0000256" key="3">
    <source>
        <dbReference type="ARBA" id="ARBA00023163"/>
    </source>
</evidence>
<dbReference type="Gene3D" id="3.30.450.40">
    <property type="match status" value="1"/>
</dbReference>
<evidence type="ECO:0000259" key="4">
    <source>
        <dbReference type="PROSITE" id="PS51077"/>
    </source>
</evidence>
<feature type="domain" description="HTH iclR-type" evidence="4">
    <location>
        <begin position="40"/>
        <end position="104"/>
    </location>
</feature>
<dbReference type="Pfam" id="PF01614">
    <property type="entry name" value="IclR_C"/>
    <property type="match status" value="1"/>
</dbReference>
<dbReference type="SUPFAM" id="SSF46785">
    <property type="entry name" value="Winged helix' DNA-binding domain"/>
    <property type="match status" value="1"/>
</dbReference>
<dbReference type="PANTHER" id="PTHR30136">
    <property type="entry name" value="HELIX-TURN-HELIX TRANSCRIPTIONAL REGULATOR, ICLR FAMILY"/>
    <property type="match status" value="1"/>
</dbReference>
<dbReference type="InterPro" id="IPR005471">
    <property type="entry name" value="Tscrpt_reg_IclR_N"/>
</dbReference>
<dbReference type="Pfam" id="PF09339">
    <property type="entry name" value="HTH_IclR"/>
    <property type="match status" value="1"/>
</dbReference>
<dbReference type="PROSITE" id="PS51077">
    <property type="entry name" value="HTH_ICLR"/>
    <property type="match status" value="1"/>
</dbReference>
<dbReference type="PROSITE" id="PS51078">
    <property type="entry name" value="ICLR_ED"/>
    <property type="match status" value="1"/>
</dbReference>
<organism evidence="6">
    <name type="scientific">bioreactor metagenome</name>
    <dbReference type="NCBI Taxonomy" id="1076179"/>
    <lineage>
        <taxon>unclassified sequences</taxon>
        <taxon>metagenomes</taxon>
        <taxon>ecological metagenomes</taxon>
    </lineage>
</organism>
<evidence type="ECO:0000256" key="1">
    <source>
        <dbReference type="ARBA" id="ARBA00023015"/>
    </source>
</evidence>
<dbReference type="SMART" id="SM00346">
    <property type="entry name" value="HTH_ICLR"/>
    <property type="match status" value="1"/>
</dbReference>
<gene>
    <name evidence="6" type="primary">kdgR_22</name>
    <name evidence="6" type="ORF">SDC9_78087</name>
</gene>
<keyword evidence="1" id="KW-0805">Transcription regulation</keyword>
<dbReference type="AlphaFoldDB" id="A0A644YSH4"/>
<reference evidence="6" key="1">
    <citation type="submission" date="2019-08" db="EMBL/GenBank/DDBJ databases">
        <authorList>
            <person name="Kucharzyk K."/>
            <person name="Murdoch R.W."/>
            <person name="Higgins S."/>
            <person name="Loffler F."/>
        </authorList>
    </citation>
    <scope>NUCLEOTIDE SEQUENCE</scope>
</reference>
<sequence>MLFKHIYEHELSHALAKGSELCYDDGIKLKEVLTMLQDQHRSTARVLDILEELAFSPDGEGFTFTELATTLGAPKSSLFPIIHTLEERKYIQKDRQSGKYSIGIRTCLLNAGFQDDGGIKLVSKIMHSIVDVCEETCQLGVLDEGNVFYIQKVDSPQKIRMISHVGTKLPANSTAIGKALLSGLDDEAVKALYPGGLPRLTENTIVDMHQLLSQLNDIRGSGIAWEKEESTPQLSCWAVPLYSQGIVFAALSVTVPLFRCSDEKEQIVRTCLLNARKEIEQLAKSRKLSLA</sequence>
<dbReference type="InterPro" id="IPR036388">
    <property type="entry name" value="WH-like_DNA-bd_sf"/>
</dbReference>
<dbReference type="Gene3D" id="1.10.10.10">
    <property type="entry name" value="Winged helix-like DNA-binding domain superfamily/Winged helix DNA-binding domain"/>
    <property type="match status" value="1"/>
</dbReference>
<protein>
    <submittedName>
        <fullName evidence="6">Transcriptional regulator KdgR</fullName>
    </submittedName>
</protein>
<proteinExistence type="predicted"/>
<dbReference type="PANTHER" id="PTHR30136:SF24">
    <property type="entry name" value="HTH-TYPE TRANSCRIPTIONAL REPRESSOR ALLR"/>
    <property type="match status" value="1"/>
</dbReference>
<dbReference type="InterPro" id="IPR050707">
    <property type="entry name" value="HTH_MetabolicPath_Reg"/>
</dbReference>
<dbReference type="EMBL" id="VSSQ01006100">
    <property type="protein sequence ID" value="MPM31532.1"/>
    <property type="molecule type" value="Genomic_DNA"/>
</dbReference>
<keyword evidence="2" id="KW-0238">DNA-binding</keyword>
<dbReference type="GO" id="GO:0045892">
    <property type="term" value="P:negative regulation of DNA-templated transcription"/>
    <property type="evidence" value="ECO:0007669"/>
    <property type="project" value="TreeGrafter"/>
</dbReference>
<name>A0A644YSH4_9ZZZZ</name>
<evidence type="ECO:0000313" key="6">
    <source>
        <dbReference type="EMBL" id="MPM31532.1"/>
    </source>
</evidence>
<evidence type="ECO:0000259" key="5">
    <source>
        <dbReference type="PROSITE" id="PS51078"/>
    </source>
</evidence>
<dbReference type="InterPro" id="IPR036390">
    <property type="entry name" value="WH_DNA-bd_sf"/>
</dbReference>
<feature type="domain" description="IclR-ED" evidence="5">
    <location>
        <begin position="105"/>
        <end position="291"/>
    </location>
</feature>
<evidence type="ECO:0000256" key="2">
    <source>
        <dbReference type="ARBA" id="ARBA00023125"/>
    </source>
</evidence>